<comment type="caution">
    <text evidence="2">The sequence shown here is derived from an EMBL/GenBank/DDBJ whole genome shotgun (WGS) entry which is preliminary data.</text>
</comment>
<feature type="domain" description="DUF7253" evidence="1">
    <location>
        <begin position="1"/>
        <end position="108"/>
    </location>
</feature>
<evidence type="ECO:0000313" key="3">
    <source>
        <dbReference type="Proteomes" id="UP000261079"/>
    </source>
</evidence>
<organism evidence="2 3">
    <name type="scientific">Faecalibacterium prausnitzii</name>
    <dbReference type="NCBI Taxonomy" id="853"/>
    <lineage>
        <taxon>Bacteria</taxon>
        <taxon>Bacillati</taxon>
        <taxon>Bacillota</taxon>
        <taxon>Clostridia</taxon>
        <taxon>Eubacteriales</taxon>
        <taxon>Oscillospiraceae</taxon>
        <taxon>Faecalibacterium</taxon>
    </lineage>
</organism>
<name>A0A3E2V7V7_9FIRM</name>
<dbReference type="Pfam" id="PF23911">
    <property type="entry name" value="DUF7253"/>
    <property type="match status" value="1"/>
</dbReference>
<dbReference type="Proteomes" id="UP000261079">
    <property type="component" value="Unassembled WGS sequence"/>
</dbReference>
<sequence>MRYCGKLGFADEVEETAPSVFTEKMTERTYYGDVLEFGRQMQMGDKVNPDITVGNQLSVLADPFANAHLYDLRYAVFMGQKWQVTSVKVQYPRLILTLGGLWNGSTAEG</sequence>
<evidence type="ECO:0000259" key="1">
    <source>
        <dbReference type="Pfam" id="PF23911"/>
    </source>
</evidence>
<evidence type="ECO:0000313" key="2">
    <source>
        <dbReference type="EMBL" id="RGC06625.1"/>
    </source>
</evidence>
<gene>
    <name evidence="2" type="ORF">DW905_04980</name>
</gene>
<dbReference type="AlphaFoldDB" id="A0A3E2V7V7"/>
<dbReference type="InterPro" id="IPR055677">
    <property type="entry name" value="DUF7253"/>
</dbReference>
<dbReference type="RefSeq" id="WP_117535371.1">
    <property type="nucleotide sequence ID" value="NZ_QVEZ01000002.1"/>
</dbReference>
<reference evidence="2 3" key="1">
    <citation type="submission" date="2018-08" db="EMBL/GenBank/DDBJ databases">
        <title>A genome reference for cultivated species of the human gut microbiota.</title>
        <authorList>
            <person name="Zou Y."/>
            <person name="Xue W."/>
            <person name="Luo G."/>
        </authorList>
    </citation>
    <scope>NUCLEOTIDE SEQUENCE [LARGE SCALE GENOMIC DNA]</scope>
    <source>
        <strain evidence="2 3">AM42-11AC</strain>
    </source>
</reference>
<proteinExistence type="predicted"/>
<accession>A0A3E2V7V7</accession>
<dbReference type="EMBL" id="QVEZ01000002">
    <property type="protein sequence ID" value="RGC06625.1"/>
    <property type="molecule type" value="Genomic_DNA"/>
</dbReference>
<protein>
    <recommendedName>
        <fullName evidence="1">DUF7253 domain-containing protein</fullName>
    </recommendedName>
</protein>